<dbReference type="RefSeq" id="WP_139204440.1">
    <property type="nucleotide sequence ID" value="NZ_FNYQ01000135.1"/>
</dbReference>
<dbReference type="AlphaFoldDB" id="A0A1H6ZTV9"/>
<accession>A0A1H6ZTV9</accession>
<dbReference type="EMBL" id="FNYQ01000135">
    <property type="protein sequence ID" value="SEJ55037.1"/>
    <property type="molecule type" value="Genomic_DNA"/>
</dbReference>
<feature type="region of interest" description="Disordered" evidence="1">
    <location>
        <begin position="205"/>
        <end position="226"/>
    </location>
</feature>
<protein>
    <submittedName>
        <fullName evidence="2">Uncharacterized protein</fullName>
    </submittedName>
</protein>
<feature type="compositionally biased region" description="Low complexity" evidence="1">
    <location>
        <begin position="1"/>
        <end position="16"/>
    </location>
</feature>
<evidence type="ECO:0000256" key="1">
    <source>
        <dbReference type="SAM" id="MobiDB-lite"/>
    </source>
</evidence>
<dbReference type="OrthoDB" id="6894291at2"/>
<evidence type="ECO:0000313" key="3">
    <source>
        <dbReference type="Proteomes" id="UP000199250"/>
    </source>
</evidence>
<sequence length="280" mass="31460">MARSAHPSRHPASPAAGLSATARHNPGYDGPTRELTEAQLKLPFFRKALECLKSIVQTRFKVLPRLIRANGNERITRIEVYHNLAAAAEPILVRLDLATGVLGWLDETGNFRLNNQKGLAYDAGLRPATLNRLFKLLERAGYLSRRVERIAVREHGVQLVRTRVMIRFTELFWRHLRLSFAHTLARKAARKKRLRKLHALELAKAQTARTPARRSNPRGQGRAAAALNSRLQVRTAPLDDSRMPEQLLRHEILLRLKFEHPSLSAAELNAMADAILSGAG</sequence>
<organism evidence="2 3">
    <name type="scientific">Azotobacter beijerinckii</name>
    <dbReference type="NCBI Taxonomy" id="170623"/>
    <lineage>
        <taxon>Bacteria</taxon>
        <taxon>Pseudomonadati</taxon>
        <taxon>Pseudomonadota</taxon>
        <taxon>Gammaproteobacteria</taxon>
        <taxon>Pseudomonadales</taxon>
        <taxon>Pseudomonadaceae</taxon>
        <taxon>Azotobacter</taxon>
    </lineage>
</organism>
<evidence type="ECO:0000313" key="2">
    <source>
        <dbReference type="EMBL" id="SEJ55037.1"/>
    </source>
</evidence>
<gene>
    <name evidence="2" type="ORF">SAMN04244572_04440</name>
</gene>
<reference evidence="2 3" key="1">
    <citation type="submission" date="2016-10" db="EMBL/GenBank/DDBJ databases">
        <authorList>
            <person name="de Groot N.N."/>
        </authorList>
    </citation>
    <scope>NUCLEOTIDE SEQUENCE [LARGE SCALE GENOMIC DNA]</scope>
    <source>
        <strain evidence="2 3">DSM 373</strain>
    </source>
</reference>
<feature type="region of interest" description="Disordered" evidence="1">
    <location>
        <begin position="1"/>
        <end position="33"/>
    </location>
</feature>
<dbReference type="Proteomes" id="UP000199250">
    <property type="component" value="Unassembled WGS sequence"/>
</dbReference>
<name>A0A1H6ZTV9_9GAMM</name>
<proteinExistence type="predicted"/>